<name>A0AAW5UP61_9BACT</name>
<evidence type="ECO:0000313" key="2">
    <source>
        <dbReference type="EMBL" id="MCW4155250.1"/>
    </source>
</evidence>
<gene>
    <name evidence="2" type="ORF">ONT23_06805</name>
</gene>
<comment type="caution">
    <text evidence="2">The sequence shown here is derived from an EMBL/GenBank/DDBJ whole genome shotgun (WGS) entry which is preliminary data.</text>
</comment>
<dbReference type="InterPro" id="IPR025401">
    <property type="entry name" value="DUF4374"/>
</dbReference>
<organism evidence="2 3">
    <name type="scientific">Segatella copri</name>
    <dbReference type="NCBI Taxonomy" id="165179"/>
    <lineage>
        <taxon>Bacteria</taxon>
        <taxon>Pseudomonadati</taxon>
        <taxon>Bacteroidota</taxon>
        <taxon>Bacteroidia</taxon>
        <taxon>Bacteroidales</taxon>
        <taxon>Prevotellaceae</taxon>
        <taxon>Segatella</taxon>
    </lineage>
</organism>
<evidence type="ECO:0000256" key="1">
    <source>
        <dbReference type="SAM" id="SignalP"/>
    </source>
</evidence>
<accession>A0AAW5UP61</accession>
<proteinExistence type="predicted"/>
<reference evidence="2" key="1">
    <citation type="submission" date="2022-11" db="EMBL/GenBank/DDBJ databases">
        <title>Genomic repertoires linked with pathogenic potency of arthritogenic Prevotella copri isolated from the gut of rheumatoid arthritis patients.</title>
        <authorList>
            <person name="Nii T."/>
            <person name="Maeda Y."/>
            <person name="Motooka D."/>
            <person name="Naito M."/>
            <person name="Matsumoto Y."/>
            <person name="Ogawa T."/>
            <person name="Oguro-Igashira E."/>
            <person name="Kishikawa T."/>
            <person name="Yamashita M."/>
            <person name="Koizumi S."/>
            <person name="Kurakawa T."/>
            <person name="Okumura R."/>
            <person name="Kayama H."/>
            <person name="Murakami M."/>
            <person name="Sakaguchi T."/>
            <person name="Das B."/>
            <person name="Nakamura S."/>
            <person name="Okada Y."/>
            <person name="Kumanogoh A."/>
            <person name="Takeda K."/>
        </authorList>
    </citation>
    <scope>NUCLEOTIDE SEQUENCE</scope>
    <source>
        <strain evidence="2">H012_8</strain>
    </source>
</reference>
<protein>
    <submittedName>
        <fullName evidence="2">DUF4374 domain-containing protein</fullName>
    </submittedName>
</protein>
<dbReference type="Proteomes" id="UP001209168">
    <property type="component" value="Unassembled WGS sequence"/>
</dbReference>
<dbReference type="PROSITE" id="PS51257">
    <property type="entry name" value="PROKAR_LIPOPROTEIN"/>
    <property type="match status" value="1"/>
</dbReference>
<dbReference type="RefSeq" id="WP_264900354.1">
    <property type="nucleotide sequence ID" value="NZ_JAPDVH010000001.1"/>
</dbReference>
<feature type="chain" id="PRO_5043823553" evidence="1">
    <location>
        <begin position="23"/>
        <end position="408"/>
    </location>
</feature>
<dbReference type="AlphaFoldDB" id="A0AAW5UP61"/>
<sequence>MRRIYSKILMLAFLAASTCGLSSCEEDLTSEQEIPFAPYVLSLGVTSSGNTTYYVVSADNLMDGNINAIGKGIEQNGYHDYQMGVNNVFCIGGLGVTNATNVVRGEDGLLKEQGEFVFNSSINGFCQVDANTMVALELPASKESGDKLTFYTVDASSAAITSTHKDTPVAPLDNLDWPSITGMQYSGGNLYVTYTPMNPNTFETAYTDTCFVAVYSYPDMKIVKLMKDTRMGPGGSWNAFNGLVKDEQGDLYVMSNSSISNGYSQSTKHAGFLKIKSGTTDFDSNYFFDFEEATGGLKPAHISYIGNGLIFAEVSTINPQTANDRWGDKSLKCCIIDLVNKTVKDVDGIPVHNGNGGRRFVSLHEGNYVYLPVSTGNGTYIYRTDITTAKATRGARISASFLGGLFKF</sequence>
<keyword evidence="1" id="KW-0732">Signal</keyword>
<evidence type="ECO:0000313" key="3">
    <source>
        <dbReference type="Proteomes" id="UP001209168"/>
    </source>
</evidence>
<dbReference type="Pfam" id="PF14298">
    <property type="entry name" value="DUF4374"/>
    <property type="match status" value="1"/>
</dbReference>
<dbReference type="EMBL" id="JAPDVH010000001">
    <property type="protein sequence ID" value="MCW4155250.1"/>
    <property type="molecule type" value="Genomic_DNA"/>
</dbReference>
<feature type="signal peptide" evidence="1">
    <location>
        <begin position="1"/>
        <end position="22"/>
    </location>
</feature>